<evidence type="ECO:0000313" key="3">
    <source>
        <dbReference type="Proteomes" id="UP001596171"/>
    </source>
</evidence>
<dbReference type="Proteomes" id="UP001596171">
    <property type="component" value="Unassembled WGS sequence"/>
</dbReference>
<evidence type="ECO:0000259" key="1">
    <source>
        <dbReference type="Pfam" id="PF13204"/>
    </source>
</evidence>
<dbReference type="PANTHER" id="PTHR37836">
    <property type="entry name" value="LMO1036 PROTEIN"/>
    <property type="match status" value="1"/>
</dbReference>
<name>A0ABW1SH97_9LACO</name>
<dbReference type="InterPro" id="IPR025277">
    <property type="entry name" value="Apiosidase-like_cat_dom"/>
</dbReference>
<dbReference type="SUPFAM" id="SSF51445">
    <property type="entry name" value="(Trans)glycosidases"/>
    <property type="match status" value="1"/>
</dbReference>
<organism evidence="2 3">
    <name type="scientific">Lactiplantibacillus nangangensis</name>
    <dbReference type="NCBI Taxonomy" id="2559917"/>
    <lineage>
        <taxon>Bacteria</taxon>
        <taxon>Bacillati</taxon>
        <taxon>Bacillota</taxon>
        <taxon>Bacilli</taxon>
        <taxon>Lactobacillales</taxon>
        <taxon>Lactobacillaceae</taxon>
        <taxon>Lactiplantibacillus</taxon>
    </lineage>
</organism>
<dbReference type="RefSeq" id="WP_171002266.1">
    <property type="nucleotide sequence ID" value="NZ_BJDI01000001.1"/>
</dbReference>
<reference evidence="3" key="1">
    <citation type="journal article" date="2019" name="Int. J. Syst. Evol. Microbiol.">
        <title>The Global Catalogue of Microorganisms (GCM) 10K type strain sequencing project: providing services to taxonomists for standard genome sequencing and annotation.</title>
        <authorList>
            <consortium name="The Broad Institute Genomics Platform"/>
            <consortium name="The Broad Institute Genome Sequencing Center for Infectious Disease"/>
            <person name="Wu L."/>
            <person name="Ma J."/>
        </authorList>
    </citation>
    <scope>NUCLEOTIDE SEQUENCE [LARGE SCALE GENOMIC DNA]</scope>
    <source>
        <strain evidence="3">CCM 8930</strain>
    </source>
</reference>
<proteinExistence type="predicted"/>
<gene>
    <name evidence="2" type="ORF">ACFP1L_02045</name>
</gene>
<dbReference type="InterPro" id="IPR017853">
    <property type="entry name" value="GH"/>
</dbReference>
<comment type="caution">
    <text evidence="2">The sequence shown here is derived from an EMBL/GenBank/DDBJ whole genome shotgun (WGS) entry which is preliminary data.</text>
</comment>
<dbReference type="Pfam" id="PF13204">
    <property type="entry name" value="Apiosidase"/>
    <property type="match status" value="1"/>
</dbReference>
<dbReference type="PANTHER" id="PTHR37836:SF3">
    <property type="entry name" value="ENDOGLUCANASE"/>
    <property type="match status" value="1"/>
</dbReference>
<accession>A0ABW1SH97</accession>
<sequence>MLSVRNHQIYQNSKPFFYFADTCWSAFTNIAKTDWNYYLDYREQQGFNVVQINLLKQWDASGNDLNIYPFAITKNDSGYTFDYSKINTAYFDRAEEMLANVQAHHMIPALVLLWANYVPDTWASHIARNNLFTFKDLSHYVAYVTKRFKKFDPIYFVSGDTDFNTEKTINYYREVLKTAKENDPDALYSFHIKGRFSDVPEEFLDQMDFFSYQSGHNIDGQATAYTIPLAERAKFDGPMINTEPCYDQISYSRQKYGRFSPHDVRTAAWSSVLAGANAGITYGAHGIWSWHHTGASFGIVAGEGFDVPFDWHDALRFRGANDLAFLKQIMTTTFPSGCNPTGKTLNDTVQIQSATNDTQTSYLIYLPTNTELDVTPLGLNQENSKITIWDPQTHLEKQGHWISSTRIGLSTCLEDVLIKINKREG</sequence>
<keyword evidence="3" id="KW-1185">Reference proteome</keyword>
<protein>
    <submittedName>
        <fullName evidence="2">DUF4038 domain-containing protein</fullName>
    </submittedName>
</protein>
<evidence type="ECO:0000313" key="2">
    <source>
        <dbReference type="EMBL" id="MFC6200677.1"/>
    </source>
</evidence>
<dbReference type="Gene3D" id="3.20.20.80">
    <property type="entry name" value="Glycosidases"/>
    <property type="match status" value="1"/>
</dbReference>
<dbReference type="EMBL" id="JBHSSE010000003">
    <property type="protein sequence ID" value="MFC6200677.1"/>
    <property type="molecule type" value="Genomic_DNA"/>
</dbReference>
<feature type="domain" description="Apiosidase-like catalytic" evidence="1">
    <location>
        <begin position="10"/>
        <end position="332"/>
    </location>
</feature>